<evidence type="ECO:0000256" key="5">
    <source>
        <dbReference type="ARBA" id="ARBA00023128"/>
    </source>
</evidence>
<keyword evidence="5" id="KW-0496">Mitochondrion</keyword>
<evidence type="ECO:0000256" key="4">
    <source>
        <dbReference type="ARBA" id="ARBA00022824"/>
    </source>
</evidence>
<evidence type="ECO:0000256" key="3">
    <source>
        <dbReference type="ARBA" id="ARBA00004370"/>
    </source>
</evidence>
<dbReference type="AlphaFoldDB" id="A0ABD1YIL7"/>
<comment type="caution">
    <text evidence="7">The sequence shown here is derived from an EMBL/GenBank/DDBJ whole genome shotgun (WGS) entry which is preliminary data.</text>
</comment>
<evidence type="ECO:0000313" key="8">
    <source>
        <dbReference type="Proteomes" id="UP001605036"/>
    </source>
</evidence>
<evidence type="ECO:0000313" key="7">
    <source>
        <dbReference type="EMBL" id="KAL2630553.1"/>
    </source>
</evidence>
<dbReference type="PANTHER" id="PTHR48182">
    <property type="entry name" value="PROTEIN SERAC1"/>
    <property type="match status" value="1"/>
</dbReference>
<keyword evidence="4" id="KW-0256">Endoplasmic reticulum</keyword>
<keyword evidence="6" id="KW-0472">Membrane</keyword>
<name>A0ABD1YIL7_9MARC</name>
<sequence>MRNSDVCWPVTLLPEHLEKTGRKDNSEPYRIRILSIVHERIWVPDGEKEETDDHHLLVGNLIHDLILCGTWRNDRSDRDVPIILMGHDISGILIKNLILRVQDECSRKHQAETSWADLEKMQTFLANLKAVMFFSTPHDDADFIDEIVREISEETQNQLLKLTRVLVKDLRRINIDFNRYRHDFRSLQHLCLETYALHPTRKSNRVSRSDTCSASFS</sequence>
<keyword evidence="8" id="KW-1185">Reference proteome</keyword>
<evidence type="ECO:0000256" key="1">
    <source>
        <dbReference type="ARBA" id="ARBA00004173"/>
    </source>
</evidence>
<accession>A0ABD1YIL7</accession>
<dbReference type="PANTHER" id="PTHR48182:SF2">
    <property type="entry name" value="PROTEIN SERAC1"/>
    <property type="match status" value="1"/>
</dbReference>
<proteinExistence type="predicted"/>
<evidence type="ECO:0000256" key="2">
    <source>
        <dbReference type="ARBA" id="ARBA00004240"/>
    </source>
</evidence>
<dbReference type="Proteomes" id="UP001605036">
    <property type="component" value="Unassembled WGS sequence"/>
</dbReference>
<reference evidence="7 8" key="1">
    <citation type="submission" date="2024-09" db="EMBL/GenBank/DDBJ databases">
        <title>Chromosome-scale assembly of Riccia fluitans.</title>
        <authorList>
            <person name="Paukszto L."/>
            <person name="Sawicki J."/>
            <person name="Karawczyk K."/>
            <person name="Piernik-Szablinska J."/>
            <person name="Szczecinska M."/>
            <person name="Mazdziarz M."/>
        </authorList>
    </citation>
    <scope>NUCLEOTIDE SEQUENCE [LARGE SCALE GENOMIC DNA]</scope>
    <source>
        <strain evidence="7">Rf_01</strain>
        <tissue evidence="7">Aerial parts of the thallus</tissue>
    </source>
</reference>
<dbReference type="InterPro" id="IPR052374">
    <property type="entry name" value="SERAC1"/>
</dbReference>
<comment type="subcellular location">
    <subcellularLocation>
        <location evidence="2">Endoplasmic reticulum</location>
    </subcellularLocation>
    <subcellularLocation>
        <location evidence="3">Membrane</location>
    </subcellularLocation>
    <subcellularLocation>
        <location evidence="1">Mitochondrion</location>
    </subcellularLocation>
</comment>
<dbReference type="GO" id="GO:0005783">
    <property type="term" value="C:endoplasmic reticulum"/>
    <property type="evidence" value="ECO:0007669"/>
    <property type="project" value="UniProtKB-SubCell"/>
</dbReference>
<dbReference type="EMBL" id="JBHFFA010000004">
    <property type="protein sequence ID" value="KAL2630553.1"/>
    <property type="molecule type" value="Genomic_DNA"/>
</dbReference>
<organism evidence="7 8">
    <name type="scientific">Riccia fluitans</name>
    <dbReference type="NCBI Taxonomy" id="41844"/>
    <lineage>
        <taxon>Eukaryota</taxon>
        <taxon>Viridiplantae</taxon>
        <taxon>Streptophyta</taxon>
        <taxon>Embryophyta</taxon>
        <taxon>Marchantiophyta</taxon>
        <taxon>Marchantiopsida</taxon>
        <taxon>Marchantiidae</taxon>
        <taxon>Marchantiales</taxon>
        <taxon>Ricciaceae</taxon>
        <taxon>Riccia</taxon>
    </lineage>
</organism>
<dbReference type="GO" id="GO:0016020">
    <property type="term" value="C:membrane"/>
    <property type="evidence" value="ECO:0007669"/>
    <property type="project" value="UniProtKB-SubCell"/>
</dbReference>
<gene>
    <name evidence="7" type="ORF">R1flu_015239</name>
</gene>
<protein>
    <submittedName>
        <fullName evidence="7">Uncharacterized protein</fullName>
    </submittedName>
</protein>
<evidence type="ECO:0000256" key="6">
    <source>
        <dbReference type="ARBA" id="ARBA00023136"/>
    </source>
</evidence>
<dbReference type="GO" id="GO:0005739">
    <property type="term" value="C:mitochondrion"/>
    <property type="evidence" value="ECO:0007669"/>
    <property type="project" value="UniProtKB-SubCell"/>
</dbReference>